<dbReference type="RefSeq" id="WP_076836848.1">
    <property type="nucleotide sequence ID" value="NZ_CP019434.1"/>
</dbReference>
<evidence type="ECO:0000313" key="3">
    <source>
        <dbReference type="Proteomes" id="UP000243807"/>
    </source>
</evidence>
<protein>
    <recommendedName>
        <fullName evidence="4">Thymidine phosphorylase</fullName>
    </recommendedName>
</protein>
<dbReference type="EMBL" id="CP019434">
    <property type="protein sequence ID" value="APZ43207.1"/>
    <property type="molecule type" value="Genomic_DNA"/>
</dbReference>
<reference evidence="2 3" key="1">
    <citation type="submission" date="2017-01" db="EMBL/GenBank/DDBJ databases">
        <title>Draft sequence of Acidihalobacter ferrooxidans strain DSM 14175 (strain V8).</title>
        <authorList>
            <person name="Khaleque H.N."/>
            <person name="Ramsay J.P."/>
            <person name="Murphy R.J.T."/>
            <person name="Kaksonen A.H."/>
            <person name="Boxall N.J."/>
            <person name="Watkin E.L.J."/>
        </authorList>
    </citation>
    <scope>NUCLEOTIDE SEQUENCE [LARGE SCALE GENOMIC DNA]</scope>
    <source>
        <strain evidence="2 3">V8</strain>
    </source>
</reference>
<feature type="compositionally biased region" description="Basic and acidic residues" evidence="1">
    <location>
        <begin position="680"/>
        <end position="695"/>
    </location>
</feature>
<proteinExistence type="predicted"/>
<evidence type="ECO:0000313" key="2">
    <source>
        <dbReference type="EMBL" id="APZ43207.1"/>
    </source>
</evidence>
<evidence type="ECO:0000256" key="1">
    <source>
        <dbReference type="SAM" id="MobiDB-lite"/>
    </source>
</evidence>
<dbReference type="STRING" id="1765967.BW247_08970"/>
<sequence>MQALVRRCRRWVFKRADKAESNAQQEMYFDAMREARHKSKSLESDFITGVLKAFEQLFSPAVLRHRDHSNAGDFGELSLLETDVLEERLAMDGMTGKAQRIYENELHSITHRLATLAKRTDALKEDELPIGPKVLCRAFSEAAAALEMPIQPKLVLYKLFEQDVLGNLGEFYAAFDESLRKAGVLPDLRVADRPGASGYCRARRSAAQRRVPERAVDRGLMGEGAVADVEMDELTHALTNFLHSARLASPGMKVEVDDLPGPISSGSPLIAGADIVNALSQLQHMRTQGEPAPIAAGFLKQEVRRTVAQHGTDAQTLATVDENTIDIVAIMFGFVLDDPDLPTVFKSLIARLQIPLLKVALMDREFLTHRQHPARRLLNTLAQAGVGWSENDDADTDDLFKYAEKAVNRVLDEFDSDIRIFESVLEDFERYLAGEQSAVQSHEVESIETAQRQETSEIGKAAANVAIQQVLEGHTIPPGVAEFLRKSWRNLLVGIYVSQGSESELWSRALNIASTLVWSLLPKQTKELRAQLLASLPNLLQGLNQGMDHLSLSQEQRDALLQELAIEHRRLVTAPLPPESGLYVAAPVSEAVSTTPVPNSDWDGIRSETDAAETAPDIQLNADTDETETAPQPGENLEAETVAPAAVDLSDRMAFIVRKTEEIRRMISEASGITEASDEPSGKPEDDEFSERAENMQEGTWLEWVDTEVGDRRMKLSWRSAISGKYFFVNRRGLKAAEMTVPELAGALRNDKVRVIDQAAVIDKALVNALDSLGVN</sequence>
<dbReference type="AlphaFoldDB" id="A0A1P8UHB0"/>
<dbReference type="InterPro" id="IPR012434">
    <property type="entry name" value="DUF1631"/>
</dbReference>
<keyword evidence="3" id="KW-1185">Reference proteome</keyword>
<gene>
    <name evidence="2" type="ORF">BW247_08970</name>
</gene>
<dbReference type="OrthoDB" id="6188167at2"/>
<feature type="region of interest" description="Disordered" evidence="1">
    <location>
        <begin position="670"/>
        <end position="695"/>
    </location>
</feature>
<accession>A0A1P8UHB0</accession>
<evidence type="ECO:0008006" key="4">
    <source>
        <dbReference type="Google" id="ProtNLM"/>
    </source>
</evidence>
<dbReference type="Pfam" id="PF07793">
    <property type="entry name" value="DUF1631"/>
    <property type="match status" value="1"/>
</dbReference>
<feature type="region of interest" description="Disordered" evidence="1">
    <location>
        <begin position="612"/>
        <end position="632"/>
    </location>
</feature>
<dbReference type="Proteomes" id="UP000243807">
    <property type="component" value="Chromosome"/>
</dbReference>
<organism evidence="2 3">
    <name type="scientific">Acidihalobacter ferrooxydans</name>
    <dbReference type="NCBI Taxonomy" id="1765967"/>
    <lineage>
        <taxon>Bacteria</taxon>
        <taxon>Pseudomonadati</taxon>
        <taxon>Pseudomonadota</taxon>
        <taxon>Gammaproteobacteria</taxon>
        <taxon>Chromatiales</taxon>
        <taxon>Ectothiorhodospiraceae</taxon>
        <taxon>Acidihalobacter</taxon>
    </lineage>
</organism>
<name>A0A1P8UHB0_9GAMM</name>
<dbReference type="KEGG" id="afy:BW247_08970"/>